<name>A0A9X2L0P1_9BACT</name>
<reference evidence="1" key="1">
    <citation type="submission" date="2022-06" db="EMBL/GenBank/DDBJ databases">
        <title>Gracilimonas sp. CAU 1638 isolated from sea sediment.</title>
        <authorList>
            <person name="Kim W."/>
        </authorList>
    </citation>
    <scope>NUCLEOTIDE SEQUENCE</scope>
    <source>
        <strain evidence="1">CAU 1638</strain>
    </source>
</reference>
<evidence type="ECO:0000313" key="1">
    <source>
        <dbReference type="EMBL" id="MCP9290040.1"/>
    </source>
</evidence>
<organism evidence="1 2">
    <name type="scientific">Gracilimonas sediminicola</name>
    <dbReference type="NCBI Taxonomy" id="2952158"/>
    <lineage>
        <taxon>Bacteria</taxon>
        <taxon>Pseudomonadati</taxon>
        <taxon>Balneolota</taxon>
        <taxon>Balneolia</taxon>
        <taxon>Balneolales</taxon>
        <taxon>Balneolaceae</taxon>
        <taxon>Gracilimonas</taxon>
    </lineage>
</organism>
<dbReference type="AlphaFoldDB" id="A0A9X2L0P1"/>
<proteinExistence type="predicted"/>
<comment type="caution">
    <text evidence="1">The sequence shown here is derived from an EMBL/GenBank/DDBJ whole genome shotgun (WGS) entry which is preliminary data.</text>
</comment>
<protein>
    <submittedName>
        <fullName evidence="1">Uncharacterized protein</fullName>
    </submittedName>
</protein>
<accession>A0A9X2L0P1</accession>
<dbReference type="RefSeq" id="WP_255131747.1">
    <property type="nucleotide sequence ID" value="NZ_JANDBC010000001.1"/>
</dbReference>
<dbReference type="Proteomes" id="UP001139125">
    <property type="component" value="Unassembled WGS sequence"/>
</dbReference>
<keyword evidence="2" id="KW-1185">Reference proteome</keyword>
<dbReference type="EMBL" id="JANDBC010000001">
    <property type="protein sequence ID" value="MCP9290040.1"/>
    <property type="molecule type" value="Genomic_DNA"/>
</dbReference>
<sequence length="158" mass="17847">MSLLDTQDNVLGDYSPEVGFQPELNRAEDLVSEYEHGHMKASEAYVQLRSIKEQVEEILNNAIGKVESGVVDELTQLDDKEDLIVMGSKISHVKGRTSYQYKQCPMYVDADKEVKRVRELIKTATKNGVEIIDQESGEMIEPVEVKQGKGYLKLEKAK</sequence>
<gene>
    <name evidence="1" type="ORF">NM125_00440</name>
</gene>
<evidence type="ECO:0000313" key="2">
    <source>
        <dbReference type="Proteomes" id="UP001139125"/>
    </source>
</evidence>